<proteinExistence type="predicted"/>
<comment type="caution">
    <text evidence="2">The sequence shown here is derived from an EMBL/GenBank/DDBJ whole genome shotgun (WGS) entry which is preliminary data.</text>
</comment>
<reference evidence="2" key="1">
    <citation type="submission" date="2023-07" db="EMBL/GenBank/DDBJ databases">
        <authorList>
            <consortium name="CYATHOMIX"/>
        </authorList>
    </citation>
    <scope>NUCLEOTIDE SEQUENCE</scope>
    <source>
        <strain evidence="2">N/A</strain>
    </source>
</reference>
<dbReference type="EMBL" id="CATQJL010000305">
    <property type="protein sequence ID" value="CAJ0601823.1"/>
    <property type="molecule type" value="Genomic_DNA"/>
</dbReference>
<protein>
    <recommendedName>
        <fullName evidence="1">C-type lectin domain-containing protein</fullName>
    </recommendedName>
</protein>
<gene>
    <name evidence="2" type="ORF">CYNAS_LOCUS13806</name>
</gene>
<dbReference type="SUPFAM" id="SSF56436">
    <property type="entry name" value="C-type lectin-like"/>
    <property type="match status" value="1"/>
</dbReference>
<dbReference type="InterPro" id="IPR016186">
    <property type="entry name" value="C-type_lectin-like/link_sf"/>
</dbReference>
<dbReference type="AlphaFoldDB" id="A0AA36H1B9"/>
<feature type="domain" description="C-type lectin" evidence="1">
    <location>
        <begin position="59"/>
        <end position="160"/>
    </location>
</feature>
<evidence type="ECO:0000259" key="1">
    <source>
        <dbReference type="PROSITE" id="PS50041"/>
    </source>
</evidence>
<dbReference type="PANTHER" id="PTHR22803">
    <property type="entry name" value="MANNOSE, PHOSPHOLIPASE, LECTIN RECEPTOR RELATED"/>
    <property type="match status" value="1"/>
</dbReference>
<dbReference type="Gene3D" id="3.10.100.10">
    <property type="entry name" value="Mannose-Binding Protein A, subunit A"/>
    <property type="match status" value="1"/>
</dbReference>
<sequence length="160" mass="18146">MRILLVALIPLAETFLNPENNQLISRFSEQSAIPYYLEHSNAACTCTGRCETGWTYFNETDACYKTFFWKNFDEAEGVCRTLGGHLTSIHSFLENDFVAELAKSGKPYTSCCSDTTWIGLRRPDPVKSNWTWTDGTEVDFLAWAPNEPDNWGGIQRCVLV</sequence>
<dbReference type="Proteomes" id="UP001176961">
    <property type="component" value="Unassembled WGS sequence"/>
</dbReference>
<accession>A0AA36H1B9</accession>
<dbReference type="PROSITE" id="PS50041">
    <property type="entry name" value="C_TYPE_LECTIN_2"/>
    <property type="match status" value="1"/>
</dbReference>
<dbReference type="InterPro" id="IPR016187">
    <property type="entry name" value="CTDL_fold"/>
</dbReference>
<name>A0AA36H1B9_CYLNA</name>
<dbReference type="Pfam" id="PF00059">
    <property type="entry name" value="Lectin_C"/>
    <property type="match status" value="1"/>
</dbReference>
<dbReference type="SMART" id="SM00034">
    <property type="entry name" value="CLECT"/>
    <property type="match status" value="1"/>
</dbReference>
<evidence type="ECO:0000313" key="3">
    <source>
        <dbReference type="Proteomes" id="UP001176961"/>
    </source>
</evidence>
<evidence type="ECO:0000313" key="2">
    <source>
        <dbReference type="EMBL" id="CAJ0601823.1"/>
    </source>
</evidence>
<organism evidence="2 3">
    <name type="scientific">Cylicocyclus nassatus</name>
    <name type="common">Nematode worm</name>
    <dbReference type="NCBI Taxonomy" id="53992"/>
    <lineage>
        <taxon>Eukaryota</taxon>
        <taxon>Metazoa</taxon>
        <taxon>Ecdysozoa</taxon>
        <taxon>Nematoda</taxon>
        <taxon>Chromadorea</taxon>
        <taxon>Rhabditida</taxon>
        <taxon>Rhabditina</taxon>
        <taxon>Rhabditomorpha</taxon>
        <taxon>Strongyloidea</taxon>
        <taxon>Strongylidae</taxon>
        <taxon>Cylicocyclus</taxon>
    </lineage>
</organism>
<dbReference type="InterPro" id="IPR001304">
    <property type="entry name" value="C-type_lectin-like"/>
</dbReference>
<dbReference type="InterPro" id="IPR050111">
    <property type="entry name" value="C-type_lectin/snaclec_domain"/>
</dbReference>
<keyword evidence="3" id="KW-1185">Reference proteome</keyword>